<dbReference type="AlphaFoldDB" id="X6LSH1"/>
<evidence type="ECO:0000313" key="2">
    <source>
        <dbReference type="EMBL" id="ETO04589.1"/>
    </source>
</evidence>
<sequence length="818" mass="94736">MSSNICEISLKRAKVFTDSFYAGYTLHKFNLSAGKSLKTDLQQLKQQWKKYEGHFHTRVKNRLFLDGDKQKSAIDLPDLSKNGEVHWTNVCSYVAVPMKTRNGDGLENRETVNDCCVRLLCVMHAVHPIVSDKLQDKTYTEMKFPKVESLYVKRWQECIACYNKKQYLMSAMLLTSYLEKMLGDAIVTYQRDILQKKNSKAEYIPHNFVEFFQLKELKEILELMNSSNKSFLNKKGEEFHLILWCIMGPPYSDNFRNLLWHGFFTNESVPLVFVTFLIAIFADLMKKLSSGDGGSLLAKISRPLSSELLAFEKWNILPNTSPWVQNGFEKPLRQWISCKELKGVQSLVENSYFLSCDYHNDFMWCVEQLSFHKHIQNINDCFKVPFVSFAICCLLFDNRYLLNQMPTYYLSSLLFGILDSGLRRLVVSISSHQKSLHSTRILAEDDIQFVSFWCLNSRDLFKMKIDSGLTVESLKLWIAHGCFYLLQDLIIANNSFDEQSDGPRFRDLLGHGHLANEVIPNVLLEVLWKLLFYLIMRFSISKCSLGQLQLFLENNTEFVEHYKPCYNPISFCELQLLLFQTNLTDFGNYVHVNALPSDNDTLQLGNKLVVLSKYKDRIFGCIDRMKQENISSESKEEKQDSNDESLLIPLPCVYGGSKETIPVAQNKLYDNLDVTVAGHWTKLLQILNENILCEIKASHEKLKNEMNSEKDSSTRKMKQHLNLSQSLQLFLWIFDLLNWNIKYHVLVLCNDIANKNKNMTKYWSKMLMYVTKINNKFSKKEIVNGLSELLPCIDDCEKMLFSETKSKTVPKSGSADQL</sequence>
<protein>
    <recommendedName>
        <fullName evidence="1">DUF4209 domain-containing protein</fullName>
    </recommendedName>
</protein>
<reference evidence="2 3" key="1">
    <citation type="journal article" date="2013" name="Curr. Biol.">
        <title>The Genome of the Foraminiferan Reticulomyxa filosa.</title>
        <authorList>
            <person name="Glockner G."/>
            <person name="Hulsmann N."/>
            <person name="Schleicher M."/>
            <person name="Noegel A.A."/>
            <person name="Eichinger L."/>
            <person name="Gallinger C."/>
            <person name="Pawlowski J."/>
            <person name="Sierra R."/>
            <person name="Euteneuer U."/>
            <person name="Pillet L."/>
            <person name="Moustafa A."/>
            <person name="Platzer M."/>
            <person name="Groth M."/>
            <person name="Szafranski K."/>
            <person name="Schliwa M."/>
        </authorList>
    </citation>
    <scope>NUCLEOTIDE SEQUENCE [LARGE SCALE GENOMIC DNA]</scope>
</reference>
<keyword evidence="3" id="KW-1185">Reference proteome</keyword>
<dbReference type="Proteomes" id="UP000023152">
    <property type="component" value="Unassembled WGS sequence"/>
</dbReference>
<accession>X6LSH1</accession>
<dbReference type="OrthoDB" id="49386at2759"/>
<dbReference type="InterPro" id="IPR039635">
    <property type="entry name" value="ERMARD"/>
</dbReference>
<dbReference type="InterPro" id="IPR025209">
    <property type="entry name" value="DUF4209"/>
</dbReference>
<evidence type="ECO:0000313" key="3">
    <source>
        <dbReference type="Proteomes" id="UP000023152"/>
    </source>
</evidence>
<organism evidence="2 3">
    <name type="scientific">Reticulomyxa filosa</name>
    <dbReference type="NCBI Taxonomy" id="46433"/>
    <lineage>
        <taxon>Eukaryota</taxon>
        <taxon>Sar</taxon>
        <taxon>Rhizaria</taxon>
        <taxon>Retaria</taxon>
        <taxon>Foraminifera</taxon>
        <taxon>Monothalamids</taxon>
        <taxon>Reticulomyxidae</taxon>
        <taxon>Reticulomyxa</taxon>
    </lineage>
</organism>
<dbReference type="Pfam" id="PF13910">
    <property type="entry name" value="DUF4209"/>
    <property type="match status" value="1"/>
</dbReference>
<dbReference type="EMBL" id="ASPP01029166">
    <property type="protein sequence ID" value="ETO04589.1"/>
    <property type="molecule type" value="Genomic_DNA"/>
</dbReference>
<gene>
    <name evidence="2" type="ORF">RFI_32805</name>
</gene>
<proteinExistence type="predicted"/>
<name>X6LSH1_RETFI</name>
<comment type="caution">
    <text evidence="2">The sequence shown here is derived from an EMBL/GenBank/DDBJ whole genome shotgun (WGS) entry which is preliminary data.</text>
</comment>
<evidence type="ECO:0000259" key="1">
    <source>
        <dbReference type="Pfam" id="PF13910"/>
    </source>
</evidence>
<dbReference type="PANTHER" id="PTHR31701">
    <property type="entry name" value="ENDOPLASMIC RETICULUM MEMBRANE-ASSOCIATED RNA DEGRADATION PROTEIN"/>
    <property type="match status" value="1"/>
</dbReference>
<feature type="domain" description="DUF4209" evidence="1">
    <location>
        <begin position="178"/>
        <end position="283"/>
    </location>
</feature>
<dbReference type="PANTHER" id="PTHR31701:SF2">
    <property type="entry name" value="ENDOPLASMIC RETICULUM MEMBRANE-ASSOCIATED RNA DEGRADATION PROTEIN"/>
    <property type="match status" value="1"/>
</dbReference>